<keyword evidence="10 14" id="KW-1133">Transmembrane helix</keyword>
<dbReference type="GO" id="GO:0005886">
    <property type="term" value="C:plasma membrane"/>
    <property type="evidence" value="ECO:0007669"/>
    <property type="project" value="UniProtKB-SubCell"/>
</dbReference>
<evidence type="ECO:0000313" key="15">
    <source>
        <dbReference type="Proteomes" id="UP000887563"/>
    </source>
</evidence>
<dbReference type="PANTHER" id="PTHR10791:SF43">
    <property type="entry name" value="SUGAR TRANSPORTER SWEET-RELATED"/>
    <property type="match status" value="1"/>
</dbReference>
<accession>A0A914M0K4</accession>
<evidence type="ECO:0000256" key="11">
    <source>
        <dbReference type="ARBA" id="ARBA00023034"/>
    </source>
</evidence>
<evidence type="ECO:0000256" key="14">
    <source>
        <dbReference type="SAM" id="Phobius"/>
    </source>
</evidence>
<evidence type="ECO:0000256" key="2">
    <source>
        <dbReference type="ARBA" id="ARBA00004653"/>
    </source>
</evidence>
<dbReference type="InterPro" id="IPR047664">
    <property type="entry name" value="SWEET"/>
</dbReference>
<sequence length="471" mass="52849">MLEEPISPLTFLSISAIITTISLFFCGIPICIQIYRRNSAKDISGFPFLMGFLGGSFWLRYGFLKSDLTMITVNVVGVTLMIFYLMFYFYYSQPKTNFVIQMSIVFSIIVLMLGLVDIYKLESLQPLGFVSMTFNILNFGAPLAGLNVVLRNRSCSTLPLPLCIANLLVSSQWCLYGIYVRDIYVIIPNSAGILLACVQISLFLVLPPNERSHAPLAKCCPCVLDLEKGEILESENSSRQRRRKGHQKKTKRIHSKLPCKKLLERHYIIDSRVIPASRAACIEYFRGGYGRPFDASFGSVNSRSTADSWLTNSLSRVSSISHPDLFNSEIYKEAHNNGTRNKIVVEVLTNDEMQQQQQRHKRHHCHSTCGGSLLHSRTSMYISEQPSTSQIYSNNQQQDEGFASSSAALSISSRPTIGFETAEYSGENGLRMLNGDKQLLTESDPGGGNYLLCRTLSAPNLQQIMERTFRS</sequence>
<feature type="transmembrane region" description="Helical" evidence="14">
    <location>
        <begin position="6"/>
        <end position="32"/>
    </location>
</feature>
<dbReference type="PANTHER" id="PTHR10791">
    <property type="entry name" value="RAG1-ACTIVATING PROTEIN 1"/>
    <property type="match status" value="1"/>
</dbReference>
<dbReference type="FunFam" id="1.20.1280.290:FF:000010">
    <property type="entry name" value="Sugar transporter SWEET"/>
    <property type="match status" value="1"/>
</dbReference>
<evidence type="ECO:0000256" key="7">
    <source>
        <dbReference type="ARBA" id="ARBA00022597"/>
    </source>
</evidence>
<feature type="transmembrane region" description="Helical" evidence="14">
    <location>
        <begin position="157"/>
        <end position="179"/>
    </location>
</feature>
<dbReference type="FunFam" id="1.20.1280.290:FF:000004">
    <property type="entry name" value="Sugar transporter SWEET"/>
    <property type="match status" value="1"/>
</dbReference>
<dbReference type="WBParaSite" id="Minc3s00867g18256">
    <property type="protein sequence ID" value="Minc3s00867g18256"/>
    <property type="gene ID" value="Minc3s00867g18256"/>
</dbReference>
<feature type="transmembrane region" description="Helical" evidence="14">
    <location>
        <begin position="128"/>
        <end position="150"/>
    </location>
</feature>
<keyword evidence="7" id="KW-0762">Sugar transport</keyword>
<dbReference type="Gene3D" id="1.20.1280.290">
    <property type="match status" value="2"/>
</dbReference>
<keyword evidence="12 14" id="KW-0472">Membrane</keyword>
<feature type="transmembrane region" description="Helical" evidence="14">
    <location>
        <begin position="98"/>
        <end position="116"/>
    </location>
</feature>
<evidence type="ECO:0000256" key="5">
    <source>
        <dbReference type="ARBA" id="ARBA00022448"/>
    </source>
</evidence>
<evidence type="ECO:0000256" key="12">
    <source>
        <dbReference type="ARBA" id="ARBA00023136"/>
    </source>
</evidence>
<proteinExistence type="inferred from homology"/>
<comment type="function">
    <text evidence="13">Mediates both low-affinity uptake and efflux of sugar across the membrane.</text>
</comment>
<evidence type="ECO:0000256" key="4">
    <source>
        <dbReference type="ARBA" id="ARBA00021741"/>
    </source>
</evidence>
<evidence type="ECO:0000256" key="3">
    <source>
        <dbReference type="ARBA" id="ARBA00007809"/>
    </source>
</evidence>
<comment type="subcellular location">
    <subcellularLocation>
        <location evidence="1">Cell membrane</location>
        <topology evidence="1">Multi-pass membrane protein</topology>
    </subcellularLocation>
    <subcellularLocation>
        <location evidence="2">Golgi apparatus membrane</location>
        <topology evidence="2">Multi-pass membrane protein</topology>
    </subcellularLocation>
</comment>
<feature type="transmembrane region" description="Helical" evidence="14">
    <location>
        <begin position="44"/>
        <end position="63"/>
    </location>
</feature>
<dbReference type="GO" id="GO:0051119">
    <property type="term" value="F:sugar transmembrane transporter activity"/>
    <property type="evidence" value="ECO:0007669"/>
    <property type="project" value="InterPro"/>
</dbReference>
<keyword evidence="15" id="KW-1185">Reference proteome</keyword>
<name>A0A914M0K4_MELIC</name>
<evidence type="ECO:0000256" key="8">
    <source>
        <dbReference type="ARBA" id="ARBA00022692"/>
    </source>
</evidence>
<reference evidence="16" key="1">
    <citation type="submission" date="2022-11" db="UniProtKB">
        <authorList>
            <consortium name="WormBaseParasite"/>
        </authorList>
    </citation>
    <scope>IDENTIFICATION</scope>
</reference>
<evidence type="ECO:0000256" key="1">
    <source>
        <dbReference type="ARBA" id="ARBA00004651"/>
    </source>
</evidence>
<dbReference type="GO" id="GO:0000139">
    <property type="term" value="C:Golgi membrane"/>
    <property type="evidence" value="ECO:0007669"/>
    <property type="project" value="UniProtKB-SubCell"/>
</dbReference>
<organism evidence="15 16">
    <name type="scientific">Meloidogyne incognita</name>
    <name type="common">Southern root-knot nematode worm</name>
    <name type="synonym">Oxyuris incognita</name>
    <dbReference type="NCBI Taxonomy" id="6306"/>
    <lineage>
        <taxon>Eukaryota</taxon>
        <taxon>Metazoa</taxon>
        <taxon>Ecdysozoa</taxon>
        <taxon>Nematoda</taxon>
        <taxon>Chromadorea</taxon>
        <taxon>Rhabditida</taxon>
        <taxon>Tylenchina</taxon>
        <taxon>Tylenchomorpha</taxon>
        <taxon>Tylenchoidea</taxon>
        <taxon>Meloidogynidae</taxon>
        <taxon>Meloidogyninae</taxon>
        <taxon>Meloidogyne</taxon>
        <taxon>Meloidogyne incognita group</taxon>
    </lineage>
</organism>
<evidence type="ECO:0000313" key="16">
    <source>
        <dbReference type="WBParaSite" id="Minc3s00867g18256"/>
    </source>
</evidence>
<keyword evidence="5" id="KW-0813">Transport</keyword>
<evidence type="ECO:0000256" key="10">
    <source>
        <dbReference type="ARBA" id="ARBA00022989"/>
    </source>
</evidence>
<keyword evidence="6" id="KW-1003">Cell membrane</keyword>
<evidence type="ECO:0000256" key="13">
    <source>
        <dbReference type="ARBA" id="ARBA00055578"/>
    </source>
</evidence>
<dbReference type="AlphaFoldDB" id="A0A914M0K4"/>
<protein>
    <recommendedName>
        <fullName evidence="4">Sugar transporter SWEET1</fullName>
    </recommendedName>
</protein>
<feature type="transmembrane region" description="Helical" evidence="14">
    <location>
        <begin position="185"/>
        <end position="206"/>
    </location>
</feature>
<dbReference type="InterPro" id="IPR004316">
    <property type="entry name" value="SWEET_rpt"/>
</dbReference>
<dbReference type="Proteomes" id="UP000887563">
    <property type="component" value="Unplaced"/>
</dbReference>
<keyword evidence="8 14" id="KW-0812">Transmembrane</keyword>
<evidence type="ECO:0000256" key="9">
    <source>
        <dbReference type="ARBA" id="ARBA00022737"/>
    </source>
</evidence>
<dbReference type="Pfam" id="PF03083">
    <property type="entry name" value="MtN3_slv"/>
    <property type="match status" value="2"/>
</dbReference>
<keyword evidence="11" id="KW-0333">Golgi apparatus</keyword>
<feature type="transmembrane region" description="Helical" evidence="14">
    <location>
        <begin position="69"/>
        <end position="91"/>
    </location>
</feature>
<keyword evidence="9" id="KW-0677">Repeat</keyword>
<comment type="similarity">
    <text evidence="3">Belongs to the SWEET sugar transporter family.</text>
</comment>
<evidence type="ECO:0000256" key="6">
    <source>
        <dbReference type="ARBA" id="ARBA00022475"/>
    </source>
</evidence>